<evidence type="ECO:0000256" key="6">
    <source>
        <dbReference type="SAM" id="Phobius"/>
    </source>
</evidence>
<evidence type="ECO:0000313" key="8">
    <source>
        <dbReference type="Proteomes" id="UP000700334"/>
    </source>
</evidence>
<dbReference type="Proteomes" id="UP000700334">
    <property type="component" value="Unassembled WGS sequence"/>
</dbReference>
<dbReference type="GO" id="GO:0016020">
    <property type="term" value="C:membrane"/>
    <property type="evidence" value="ECO:0007669"/>
    <property type="project" value="UniProtKB-SubCell"/>
</dbReference>
<dbReference type="AlphaFoldDB" id="A0A8J6ABG8"/>
<evidence type="ECO:0000256" key="2">
    <source>
        <dbReference type="ARBA" id="ARBA00006843"/>
    </source>
</evidence>
<keyword evidence="3 6" id="KW-0812">Transmembrane</keyword>
<evidence type="ECO:0000256" key="3">
    <source>
        <dbReference type="ARBA" id="ARBA00022692"/>
    </source>
</evidence>
<dbReference type="EMBL" id="JAGFMF010011698">
    <property type="protein sequence ID" value="KAG8515727.1"/>
    <property type="molecule type" value="Genomic_DNA"/>
</dbReference>
<keyword evidence="5 6" id="KW-0472">Membrane</keyword>
<comment type="caution">
    <text evidence="7">The sequence shown here is derived from an EMBL/GenBank/DDBJ whole genome shotgun (WGS) entry which is preliminary data.</text>
</comment>
<evidence type="ECO:0000256" key="5">
    <source>
        <dbReference type="ARBA" id="ARBA00023136"/>
    </source>
</evidence>
<proteinExistence type="inferred from homology"/>
<dbReference type="Pfam" id="PF04505">
    <property type="entry name" value="CD225"/>
    <property type="match status" value="1"/>
</dbReference>
<keyword evidence="8" id="KW-1185">Reference proteome</keyword>
<keyword evidence="4 6" id="KW-1133">Transmembrane helix</keyword>
<protein>
    <submittedName>
        <fullName evidence="7">Interferon-induced transmembrane protein 1</fullName>
    </submittedName>
</protein>
<feature type="transmembrane region" description="Helical" evidence="6">
    <location>
        <begin position="20"/>
        <end position="45"/>
    </location>
</feature>
<evidence type="ECO:0000256" key="4">
    <source>
        <dbReference type="ARBA" id="ARBA00022989"/>
    </source>
</evidence>
<name>A0A8J6ABG8_GALPY</name>
<reference evidence="7" key="1">
    <citation type="journal article" date="2021" name="Evol. Appl.">
        <title>The genome of the Pyrenean desman and the effects of bottlenecks and inbreeding on the genomic landscape of an endangered species.</title>
        <authorList>
            <person name="Escoda L."/>
            <person name="Castresana J."/>
        </authorList>
    </citation>
    <scope>NUCLEOTIDE SEQUENCE</scope>
    <source>
        <strain evidence="7">IBE-C5619</strain>
    </source>
</reference>
<comment type="similarity">
    <text evidence="2">Belongs to the CD225/Dispanin family.</text>
</comment>
<dbReference type="InterPro" id="IPR007593">
    <property type="entry name" value="CD225/Dispanin_fam"/>
</dbReference>
<evidence type="ECO:0000256" key="1">
    <source>
        <dbReference type="ARBA" id="ARBA00004370"/>
    </source>
</evidence>
<comment type="subcellular location">
    <subcellularLocation>
        <location evidence="1">Membrane</location>
    </subcellularLocation>
</comment>
<accession>A0A8J6ABG8</accession>
<organism evidence="7 8">
    <name type="scientific">Galemys pyrenaicus</name>
    <name type="common">Iberian desman</name>
    <name type="synonym">Pyrenean desman</name>
    <dbReference type="NCBI Taxonomy" id="202257"/>
    <lineage>
        <taxon>Eukaryota</taxon>
        <taxon>Metazoa</taxon>
        <taxon>Chordata</taxon>
        <taxon>Craniata</taxon>
        <taxon>Vertebrata</taxon>
        <taxon>Euteleostomi</taxon>
        <taxon>Mammalia</taxon>
        <taxon>Eutheria</taxon>
        <taxon>Laurasiatheria</taxon>
        <taxon>Eulipotyphla</taxon>
        <taxon>Talpidae</taxon>
        <taxon>Galemys</taxon>
    </lineage>
</organism>
<evidence type="ECO:0000313" key="7">
    <source>
        <dbReference type="EMBL" id="KAG8515727.1"/>
    </source>
</evidence>
<gene>
    <name evidence="7" type="ORF">J0S82_006599</name>
</gene>
<sequence length="62" mass="6355">MVGDTSGARSYASTAKCLNIWALCLGLLLNAGLIALVVYMGLAAYTAVQATIQSTIQEGGGY</sequence>